<accession>A0A8J5FB38</accession>
<dbReference type="SUPFAM" id="SSF48452">
    <property type="entry name" value="TPR-like"/>
    <property type="match status" value="1"/>
</dbReference>
<dbReference type="AlphaFoldDB" id="A0A8J5FB38"/>
<name>A0A8J5FB38_ZINOF</name>
<sequence length="211" mass="24011">MAAPVRCFPHPLTSSSHREASWRSSLSPAEFSGWRCLKSLLARTRKDELKRLNSQLRQINEALRRQAKIEAYAPGLSYAPVGRIKETEIIVDPEKQQLLTILRTGKHFLRNQDPKKAFILFKEAFDLAQSLEDHAEEKKAARGLGASLQRQGKYMEAIKYYSKVIEISKLTGENSDITEAYGAIADCYTELGDLERAAKFYDKYIARLETN</sequence>
<dbReference type="EMBL" id="JACMSC010000016">
    <property type="protein sequence ID" value="KAG6481791.1"/>
    <property type="molecule type" value="Genomic_DNA"/>
</dbReference>
<gene>
    <name evidence="3" type="ORF">ZIOFF_058412</name>
</gene>
<keyword evidence="2" id="KW-0175">Coiled coil</keyword>
<organism evidence="3 4">
    <name type="scientific">Zingiber officinale</name>
    <name type="common">Ginger</name>
    <name type="synonym">Amomum zingiber</name>
    <dbReference type="NCBI Taxonomy" id="94328"/>
    <lineage>
        <taxon>Eukaryota</taxon>
        <taxon>Viridiplantae</taxon>
        <taxon>Streptophyta</taxon>
        <taxon>Embryophyta</taxon>
        <taxon>Tracheophyta</taxon>
        <taxon>Spermatophyta</taxon>
        <taxon>Magnoliopsida</taxon>
        <taxon>Liliopsida</taxon>
        <taxon>Zingiberales</taxon>
        <taxon>Zingiberaceae</taxon>
        <taxon>Zingiber</taxon>
    </lineage>
</organism>
<dbReference type="PROSITE" id="PS50293">
    <property type="entry name" value="TPR_REGION"/>
    <property type="match status" value="1"/>
</dbReference>
<evidence type="ECO:0000313" key="4">
    <source>
        <dbReference type="Proteomes" id="UP000734854"/>
    </source>
</evidence>
<comment type="caution">
    <text evidence="3">The sequence shown here is derived from an EMBL/GenBank/DDBJ whole genome shotgun (WGS) entry which is preliminary data.</text>
</comment>
<dbReference type="GO" id="GO:0015995">
    <property type="term" value="P:chlorophyll biosynthetic process"/>
    <property type="evidence" value="ECO:0007669"/>
    <property type="project" value="InterPro"/>
</dbReference>
<evidence type="ECO:0000256" key="2">
    <source>
        <dbReference type="SAM" id="Coils"/>
    </source>
</evidence>
<dbReference type="SMART" id="SM00028">
    <property type="entry name" value="TPR"/>
    <property type="match status" value="2"/>
</dbReference>
<dbReference type="InterPro" id="IPR044243">
    <property type="entry name" value="FLU"/>
</dbReference>
<evidence type="ECO:0000313" key="3">
    <source>
        <dbReference type="EMBL" id="KAG6481791.1"/>
    </source>
</evidence>
<proteinExistence type="predicted"/>
<dbReference type="Proteomes" id="UP000734854">
    <property type="component" value="Unassembled WGS sequence"/>
</dbReference>
<dbReference type="Gene3D" id="1.25.40.10">
    <property type="entry name" value="Tetratricopeptide repeat domain"/>
    <property type="match status" value="1"/>
</dbReference>
<dbReference type="InterPro" id="IPR011990">
    <property type="entry name" value="TPR-like_helical_dom_sf"/>
</dbReference>
<dbReference type="InterPro" id="IPR019734">
    <property type="entry name" value="TPR_rpt"/>
</dbReference>
<feature type="repeat" description="TPR" evidence="1">
    <location>
        <begin position="138"/>
        <end position="171"/>
    </location>
</feature>
<reference evidence="3 4" key="1">
    <citation type="submission" date="2020-08" db="EMBL/GenBank/DDBJ databases">
        <title>Plant Genome Project.</title>
        <authorList>
            <person name="Zhang R.-G."/>
        </authorList>
    </citation>
    <scope>NUCLEOTIDE SEQUENCE [LARGE SCALE GENOMIC DNA]</scope>
    <source>
        <tissue evidence="3">Rhizome</tissue>
    </source>
</reference>
<dbReference type="Pfam" id="PF13424">
    <property type="entry name" value="TPR_12"/>
    <property type="match status" value="1"/>
</dbReference>
<evidence type="ECO:0000256" key="1">
    <source>
        <dbReference type="PROSITE-ProRule" id="PRU00339"/>
    </source>
</evidence>
<dbReference type="PANTHER" id="PTHR47310:SF2">
    <property type="entry name" value="PROTEIN FLUORESCENT IN BLUE LIGHT, CHLOROPLASTIC"/>
    <property type="match status" value="1"/>
</dbReference>
<dbReference type="PROSITE" id="PS50005">
    <property type="entry name" value="TPR"/>
    <property type="match status" value="1"/>
</dbReference>
<feature type="coiled-coil region" evidence="2">
    <location>
        <begin position="42"/>
        <end position="69"/>
    </location>
</feature>
<keyword evidence="4" id="KW-1185">Reference proteome</keyword>
<protein>
    <submittedName>
        <fullName evidence="3">Uncharacterized protein</fullName>
    </submittedName>
</protein>
<dbReference type="PANTHER" id="PTHR47310">
    <property type="entry name" value="PROTEIN FLUORESCENT IN BLUE LIGHT, CHLOROPLASTIC"/>
    <property type="match status" value="1"/>
</dbReference>
<keyword evidence="1" id="KW-0802">TPR repeat</keyword>